<feature type="non-terminal residue" evidence="1">
    <location>
        <position position="69"/>
    </location>
</feature>
<protein>
    <submittedName>
        <fullName evidence="1">Uncharacterized protein</fullName>
    </submittedName>
</protein>
<feature type="non-terminal residue" evidence="1">
    <location>
        <position position="1"/>
    </location>
</feature>
<dbReference type="EMBL" id="BDIP01011515">
    <property type="protein sequence ID" value="GIQ93116.1"/>
    <property type="molecule type" value="Genomic_DNA"/>
</dbReference>
<gene>
    <name evidence="1" type="ORF">KIPB_017360</name>
</gene>
<reference evidence="1 2" key="1">
    <citation type="journal article" date="2018" name="PLoS ONE">
        <title>The draft genome of Kipferlia bialata reveals reductive genome evolution in fornicate parasites.</title>
        <authorList>
            <person name="Tanifuji G."/>
            <person name="Takabayashi S."/>
            <person name="Kume K."/>
            <person name="Takagi M."/>
            <person name="Nakayama T."/>
            <person name="Kamikawa R."/>
            <person name="Inagaki Y."/>
            <person name="Hashimoto T."/>
        </authorList>
    </citation>
    <scope>NUCLEOTIDE SEQUENCE [LARGE SCALE GENOMIC DNA]</scope>
    <source>
        <strain evidence="1">NY0173</strain>
    </source>
</reference>
<dbReference type="AlphaFoldDB" id="A0A9K3GSV3"/>
<proteinExistence type="predicted"/>
<name>A0A9K3GSV3_9EUKA</name>
<dbReference type="Proteomes" id="UP000265618">
    <property type="component" value="Unassembled WGS sequence"/>
</dbReference>
<evidence type="ECO:0000313" key="2">
    <source>
        <dbReference type="Proteomes" id="UP000265618"/>
    </source>
</evidence>
<sequence>SSIPSGTREYVTAPEMQAASPSGCVTYEAHSVIAFIGTTPADGHVSVPSHIADMVMLTSLLDELVDLSD</sequence>
<accession>A0A9K3GSV3</accession>
<organism evidence="1 2">
    <name type="scientific">Kipferlia bialata</name>
    <dbReference type="NCBI Taxonomy" id="797122"/>
    <lineage>
        <taxon>Eukaryota</taxon>
        <taxon>Metamonada</taxon>
        <taxon>Carpediemonas-like organisms</taxon>
        <taxon>Kipferlia</taxon>
    </lineage>
</organism>
<keyword evidence="2" id="KW-1185">Reference proteome</keyword>
<comment type="caution">
    <text evidence="1">The sequence shown here is derived from an EMBL/GenBank/DDBJ whole genome shotgun (WGS) entry which is preliminary data.</text>
</comment>
<evidence type="ECO:0000313" key="1">
    <source>
        <dbReference type="EMBL" id="GIQ93116.1"/>
    </source>
</evidence>